<dbReference type="Proteomes" id="UP000589520">
    <property type="component" value="Unassembled WGS sequence"/>
</dbReference>
<dbReference type="SUPFAM" id="SSF48008">
    <property type="entry name" value="GntR ligand-binding domain-like"/>
    <property type="match status" value="1"/>
</dbReference>
<feature type="domain" description="HTH gntR-type" evidence="5">
    <location>
        <begin position="2"/>
        <end position="69"/>
    </location>
</feature>
<keyword evidence="7" id="KW-1185">Reference proteome</keyword>
<dbReference type="InterPro" id="IPR036390">
    <property type="entry name" value="WH_DNA-bd_sf"/>
</dbReference>
<keyword evidence="1" id="KW-0805">Transcription regulation</keyword>
<protein>
    <submittedName>
        <fullName evidence="6">DNA-binding GntR family transcriptional regulator</fullName>
    </submittedName>
</protein>
<dbReference type="Gene3D" id="1.10.10.10">
    <property type="entry name" value="Winged helix-like DNA-binding domain superfamily/Winged helix DNA-binding domain"/>
    <property type="match status" value="1"/>
</dbReference>
<accession>A0A7Y9PI88</accession>
<dbReference type="PROSITE" id="PS50949">
    <property type="entry name" value="HTH_GNTR"/>
    <property type="match status" value="1"/>
</dbReference>
<sequence>MQTTVERVYQKLRQAIVECELSPGTSFSESDLVRRYKASRTPVREACQRLEHEGLVRIVPFRGYSIAPLSVAEFLEMQELQLILEPAAAALAAERITPEQVAELEECALYEYRVGDAESYREFVRKNHQLHTAIASASRNRQLFETVNNIHVRLMRFFFLGLPFESWGETLVEEHRKLLGAIRNRQPEEARRYAAEHIQNAIQRSSNETMNAIRFGELIFDPNSSNVATKMNAEETRKSLRMTKRTRKSSRPKE</sequence>
<name>A0A7Y9PI88_9BACT</name>
<dbReference type="Pfam" id="PF07729">
    <property type="entry name" value="FCD"/>
    <property type="match status" value="1"/>
</dbReference>
<dbReference type="AlphaFoldDB" id="A0A7Y9PI88"/>
<dbReference type="CDD" id="cd07377">
    <property type="entry name" value="WHTH_GntR"/>
    <property type="match status" value="1"/>
</dbReference>
<comment type="caution">
    <text evidence="6">The sequence shown here is derived from an EMBL/GenBank/DDBJ whole genome shotgun (WGS) entry which is preliminary data.</text>
</comment>
<evidence type="ECO:0000256" key="2">
    <source>
        <dbReference type="ARBA" id="ARBA00023125"/>
    </source>
</evidence>
<dbReference type="RefSeq" id="WP_179491489.1">
    <property type="nucleotide sequence ID" value="NZ_JACCCW010000002.1"/>
</dbReference>
<dbReference type="InterPro" id="IPR000524">
    <property type="entry name" value="Tscrpt_reg_HTH_GntR"/>
</dbReference>
<dbReference type="SMART" id="SM00345">
    <property type="entry name" value="HTH_GNTR"/>
    <property type="match status" value="1"/>
</dbReference>
<dbReference type="GO" id="GO:0003700">
    <property type="term" value="F:DNA-binding transcription factor activity"/>
    <property type="evidence" value="ECO:0007669"/>
    <property type="project" value="InterPro"/>
</dbReference>
<dbReference type="SMART" id="SM00895">
    <property type="entry name" value="FCD"/>
    <property type="match status" value="1"/>
</dbReference>
<keyword evidence="3" id="KW-0804">Transcription</keyword>
<feature type="region of interest" description="Disordered" evidence="4">
    <location>
        <begin position="229"/>
        <end position="254"/>
    </location>
</feature>
<dbReference type="InterPro" id="IPR008920">
    <property type="entry name" value="TF_FadR/GntR_C"/>
</dbReference>
<dbReference type="SUPFAM" id="SSF46785">
    <property type="entry name" value="Winged helix' DNA-binding domain"/>
    <property type="match status" value="1"/>
</dbReference>
<organism evidence="6 7">
    <name type="scientific">Granulicella arctica</name>
    <dbReference type="NCBI Taxonomy" id="940613"/>
    <lineage>
        <taxon>Bacteria</taxon>
        <taxon>Pseudomonadati</taxon>
        <taxon>Acidobacteriota</taxon>
        <taxon>Terriglobia</taxon>
        <taxon>Terriglobales</taxon>
        <taxon>Acidobacteriaceae</taxon>
        <taxon>Granulicella</taxon>
    </lineage>
</organism>
<evidence type="ECO:0000256" key="3">
    <source>
        <dbReference type="ARBA" id="ARBA00023163"/>
    </source>
</evidence>
<feature type="compositionally biased region" description="Basic residues" evidence="4">
    <location>
        <begin position="239"/>
        <end position="254"/>
    </location>
</feature>
<evidence type="ECO:0000313" key="7">
    <source>
        <dbReference type="Proteomes" id="UP000589520"/>
    </source>
</evidence>
<evidence type="ECO:0000313" key="6">
    <source>
        <dbReference type="EMBL" id="NYF80234.1"/>
    </source>
</evidence>
<dbReference type="InterPro" id="IPR036388">
    <property type="entry name" value="WH-like_DNA-bd_sf"/>
</dbReference>
<dbReference type="Gene3D" id="1.20.120.530">
    <property type="entry name" value="GntR ligand-binding domain-like"/>
    <property type="match status" value="1"/>
</dbReference>
<dbReference type="PANTHER" id="PTHR43537">
    <property type="entry name" value="TRANSCRIPTIONAL REGULATOR, GNTR FAMILY"/>
    <property type="match status" value="1"/>
</dbReference>
<reference evidence="6 7" key="1">
    <citation type="submission" date="2020-07" db="EMBL/GenBank/DDBJ databases">
        <title>Genomic Encyclopedia of Type Strains, Phase IV (KMG-V): Genome sequencing to study the core and pangenomes of soil and plant-associated prokaryotes.</title>
        <authorList>
            <person name="Whitman W."/>
        </authorList>
    </citation>
    <scope>NUCLEOTIDE SEQUENCE [LARGE SCALE GENOMIC DNA]</scope>
    <source>
        <strain evidence="6 7">X4EP2</strain>
    </source>
</reference>
<dbReference type="EMBL" id="JACCCW010000002">
    <property type="protein sequence ID" value="NYF80234.1"/>
    <property type="molecule type" value="Genomic_DNA"/>
</dbReference>
<proteinExistence type="predicted"/>
<dbReference type="InterPro" id="IPR011711">
    <property type="entry name" value="GntR_C"/>
</dbReference>
<evidence type="ECO:0000256" key="1">
    <source>
        <dbReference type="ARBA" id="ARBA00023015"/>
    </source>
</evidence>
<dbReference type="Pfam" id="PF00392">
    <property type="entry name" value="GntR"/>
    <property type="match status" value="1"/>
</dbReference>
<dbReference type="GO" id="GO:0003677">
    <property type="term" value="F:DNA binding"/>
    <property type="evidence" value="ECO:0007669"/>
    <property type="project" value="UniProtKB-KW"/>
</dbReference>
<gene>
    <name evidence="6" type="ORF">HDF17_002554</name>
</gene>
<evidence type="ECO:0000256" key="4">
    <source>
        <dbReference type="SAM" id="MobiDB-lite"/>
    </source>
</evidence>
<keyword evidence="2 6" id="KW-0238">DNA-binding</keyword>
<dbReference type="PANTHER" id="PTHR43537:SF5">
    <property type="entry name" value="UXU OPERON TRANSCRIPTIONAL REGULATOR"/>
    <property type="match status" value="1"/>
</dbReference>
<evidence type="ECO:0000259" key="5">
    <source>
        <dbReference type="PROSITE" id="PS50949"/>
    </source>
</evidence>